<dbReference type="RefSeq" id="WP_051584488.1">
    <property type="nucleotide sequence ID" value="NZ_CAJHAQ010000001.1"/>
</dbReference>
<organism evidence="2 3">
    <name type="scientific">Psychrobacter phenylpyruvicus</name>
    <dbReference type="NCBI Taxonomy" id="29432"/>
    <lineage>
        <taxon>Bacteria</taxon>
        <taxon>Pseudomonadati</taxon>
        <taxon>Pseudomonadota</taxon>
        <taxon>Gammaproteobacteria</taxon>
        <taxon>Moraxellales</taxon>
        <taxon>Moraxellaceae</taxon>
        <taxon>Psychrobacter</taxon>
    </lineage>
</organism>
<dbReference type="GO" id="GO:0004497">
    <property type="term" value="F:monooxygenase activity"/>
    <property type="evidence" value="ECO:0007669"/>
    <property type="project" value="UniProtKB-KW"/>
</dbReference>
<dbReference type="Pfam" id="PF03992">
    <property type="entry name" value="ABM"/>
    <property type="match status" value="1"/>
</dbReference>
<evidence type="ECO:0000259" key="1">
    <source>
        <dbReference type="PROSITE" id="PS51725"/>
    </source>
</evidence>
<feature type="domain" description="ABM" evidence="1">
    <location>
        <begin position="1"/>
        <end position="84"/>
    </location>
</feature>
<dbReference type="PANTHER" id="PTHR33336">
    <property type="entry name" value="QUINOL MONOOXYGENASE YGIN-RELATED"/>
    <property type="match status" value="1"/>
</dbReference>
<keyword evidence="2" id="KW-0503">Monooxygenase</keyword>
<reference evidence="2 3" key="1">
    <citation type="submission" date="2018-06" db="EMBL/GenBank/DDBJ databases">
        <authorList>
            <consortium name="Pathogen Informatics"/>
            <person name="Doyle S."/>
        </authorList>
    </citation>
    <scope>NUCLEOTIDE SEQUENCE [LARGE SCALE GENOMIC DNA]</scope>
    <source>
        <strain evidence="2 3">NCTC10526</strain>
    </source>
</reference>
<sequence>MLTLQEGKSEQFQQLTDELIANSRKEAGVVTYKLFKSTENDNEFLFFEEYADKGAMEQHSKSSHFNKFMEAVKPLLASEPRLEMF</sequence>
<dbReference type="Proteomes" id="UP000254123">
    <property type="component" value="Unassembled WGS sequence"/>
</dbReference>
<proteinExistence type="predicted"/>
<dbReference type="AlphaFoldDB" id="A0A379LNH0"/>
<dbReference type="InterPro" id="IPR011008">
    <property type="entry name" value="Dimeric_a/b-barrel"/>
</dbReference>
<dbReference type="InterPro" id="IPR050744">
    <property type="entry name" value="AI-2_Isomerase_LsrG"/>
</dbReference>
<dbReference type="PROSITE" id="PS51725">
    <property type="entry name" value="ABM"/>
    <property type="match status" value="1"/>
</dbReference>
<evidence type="ECO:0000313" key="3">
    <source>
        <dbReference type="Proteomes" id="UP000254123"/>
    </source>
</evidence>
<dbReference type="PANTHER" id="PTHR33336:SF3">
    <property type="entry name" value="ABM DOMAIN-CONTAINING PROTEIN"/>
    <property type="match status" value="1"/>
</dbReference>
<keyword evidence="2" id="KW-0560">Oxidoreductase</keyword>
<keyword evidence="3" id="KW-1185">Reference proteome</keyword>
<name>A0A379LNH0_9GAMM</name>
<gene>
    <name evidence="2" type="primary">ycnE</name>
    <name evidence="2" type="ORF">NCTC10526_01780</name>
</gene>
<dbReference type="SUPFAM" id="SSF54909">
    <property type="entry name" value="Dimeric alpha+beta barrel"/>
    <property type="match status" value="1"/>
</dbReference>
<protein>
    <submittedName>
        <fullName evidence="2">Monooxygenase ycnE</fullName>
        <ecNumber evidence="2">1.-.-.-</ecNumber>
    </submittedName>
</protein>
<accession>A0A379LNH0</accession>
<dbReference type="InterPro" id="IPR007138">
    <property type="entry name" value="ABM_dom"/>
</dbReference>
<evidence type="ECO:0000313" key="2">
    <source>
        <dbReference type="EMBL" id="SUD91417.1"/>
    </source>
</evidence>
<dbReference type="Gene3D" id="3.30.70.100">
    <property type="match status" value="1"/>
</dbReference>
<dbReference type="EC" id="1.-.-.-" evidence="2"/>
<dbReference type="EMBL" id="UGVC01000001">
    <property type="protein sequence ID" value="SUD91417.1"/>
    <property type="molecule type" value="Genomic_DNA"/>
</dbReference>